<protein>
    <submittedName>
        <fullName evidence="2">Transcriptional regulatory protein, C terminal</fullName>
    </submittedName>
</protein>
<dbReference type="SMART" id="SM00862">
    <property type="entry name" value="Trans_reg_C"/>
    <property type="match status" value="1"/>
</dbReference>
<dbReference type="CDD" id="cd00383">
    <property type="entry name" value="trans_reg_C"/>
    <property type="match status" value="1"/>
</dbReference>
<dbReference type="EMBL" id="FMZQ01000001">
    <property type="protein sequence ID" value="SDC08842.1"/>
    <property type="molecule type" value="Genomic_DNA"/>
</dbReference>
<keyword evidence="3" id="KW-1185">Reference proteome</keyword>
<dbReference type="AlphaFoldDB" id="A0A1G6IQK5"/>
<keyword evidence="1" id="KW-0238">DNA-binding</keyword>
<dbReference type="InterPro" id="IPR001867">
    <property type="entry name" value="OmpR/PhoB-type_DNA-bd"/>
</dbReference>
<gene>
    <name evidence="2" type="ORF">SAMN05216576_101379</name>
</gene>
<dbReference type="Proteomes" id="UP000199467">
    <property type="component" value="Unassembled WGS sequence"/>
</dbReference>
<dbReference type="PROSITE" id="PS51755">
    <property type="entry name" value="OMPR_PHOB"/>
    <property type="match status" value="1"/>
</dbReference>
<dbReference type="RefSeq" id="WP_017676455.1">
    <property type="nucleotide sequence ID" value="NZ_FMZQ01000001.1"/>
</dbReference>
<dbReference type="InterPro" id="IPR036388">
    <property type="entry name" value="WH-like_DNA-bd_sf"/>
</dbReference>
<proteinExistence type="predicted"/>
<organism evidence="2 3">
    <name type="scientific">Ectopseudomonas chengduensis</name>
    <dbReference type="NCBI Taxonomy" id="489632"/>
    <lineage>
        <taxon>Bacteria</taxon>
        <taxon>Pseudomonadati</taxon>
        <taxon>Pseudomonadota</taxon>
        <taxon>Gammaproteobacteria</taxon>
        <taxon>Pseudomonadales</taxon>
        <taxon>Pseudomonadaceae</taxon>
        <taxon>Ectopseudomonas</taxon>
    </lineage>
</organism>
<dbReference type="Gene3D" id="1.10.10.10">
    <property type="entry name" value="Winged helix-like DNA-binding domain superfamily/Winged helix DNA-binding domain"/>
    <property type="match status" value="1"/>
</dbReference>
<name>A0A1G6IQK5_9GAMM</name>
<reference evidence="3" key="1">
    <citation type="submission" date="2016-10" db="EMBL/GenBank/DDBJ databases">
        <authorList>
            <person name="Varghese N."/>
            <person name="Submissions S."/>
        </authorList>
    </citation>
    <scope>NUCLEOTIDE SEQUENCE [LARGE SCALE GENOMIC DNA]</scope>
    <source>
        <strain evidence="3">DSM 26382</strain>
    </source>
</reference>
<evidence type="ECO:0000313" key="2">
    <source>
        <dbReference type="EMBL" id="SDC08842.1"/>
    </source>
</evidence>
<dbReference type="InterPro" id="IPR016032">
    <property type="entry name" value="Sig_transdc_resp-reg_C-effctor"/>
</dbReference>
<dbReference type="GO" id="GO:0000160">
    <property type="term" value="P:phosphorelay signal transduction system"/>
    <property type="evidence" value="ECO:0007669"/>
    <property type="project" value="InterPro"/>
</dbReference>
<dbReference type="Pfam" id="PF00486">
    <property type="entry name" value="Trans_reg_C"/>
    <property type="match status" value="1"/>
</dbReference>
<dbReference type="GO" id="GO:0006355">
    <property type="term" value="P:regulation of DNA-templated transcription"/>
    <property type="evidence" value="ECO:0007669"/>
    <property type="project" value="InterPro"/>
</dbReference>
<dbReference type="GO" id="GO:0003677">
    <property type="term" value="F:DNA binding"/>
    <property type="evidence" value="ECO:0007669"/>
    <property type="project" value="UniProtKB-UniRule"/>
</dbReference>
<dbReference type="GeneID" id="83639365"/>
<accession>A0A1G6IQK5</accession>
<sequence length="278" mass="31119">MNTSPETPLAEPESNIACLIIRTGRSDCYAHFYPALYQLTLVKSGIEEKIDLGYSGSRLLERLLREPGEVVSREELMSHAWADRVVGQGSLNQQIYTLRQVLGDEKSREIIQTLPRRGYLLNPNYLVYPPSIDDIGAVSEALDTPTPQPAFLRHHSRQRASWLLLLSLFSIIGIALFTALYTISQPKDLHSSEMNLGSLQVRYIDQDPQRLQQLILQTHGLTSRLTVLASKPANLILSLRGGFYELLCLQVNGGARSLMLHESQLNQVADAQLSRCLP</sequence>
<dbReference type="SUPFAM" id="SSF46894">
    <property type="entry name" value="C-terminal effector domain of the bipartite response regulators"/>
    <property type="match status" value="1"/>
</dbReference>
<evidence type="ECO:0000313" key="3">
    <source>
        <dbReference type="Proteomes" id="UP000199467"/>
    </source>
</evidence>
<evidence type="ECO:0000256" key="1">
    <source>
        <dbReference type="ARBA" id="ARBA00023125"/>
    </source>
</evidence>